<dbReference type="AlphaFoldDB" id="A0A1V8SDB6"/>
<evidence type="ECO:0000313" key="2">
    <source>
        <dbReference type="EMBL" id="OQN97037.1"/>
    </source>
</evidence>
<dbReference type="Proteomes" id="UP000192596">
    <property type="component" value="Unassembled WGS sequence"/>
</dbReference>
<feature type="region of interest" description="Disordered" evidence="1">
    <location>
        <begin position="153"/>
        <end position="253"/>
    </location>
</feature>
<name>A0A1V8SDB6_9PEZI</name>
<reference evidence="3" key="1">
    <citation type="submission" date="2017-03" db="EMBL/GenBank/DDBJ databases">
        <title>Genomes of endolithic fungi from Antarctica.</title>
        <authorList>
            <person name="Coleine C."/>
            <person name="Masonjones S."/>
            <person name="Stajich J.E."/>
        </authorList>
    </citation>
    <scope>NUCLEOTIDE SEQUENCE [LARGE SCALE GENOMIC DNA]</scope>
    <source>
        <strain evidence="3">CCFEE 5527</strain>
    </source>
</reference>
<protein>
    <submittedName>
        <fullName evidence="2">Uncharacterized protein</fullName>
    </submittedName>
</protein>
<feature type="compositionally biased region" description="Low complexity" evidence="1">
    <location>
        <begin position="241"/>
        <end position="253"/>
    </location>
</feature>
<dbReference type="InParanoid" id="A0A1V8SDB6"/>
<keyword evidence="3" id="KW-1185">Reference proteome</keyword>
<dbReference type="EMBL" id="NAJO01000058">
    <property type="protein sequence ID" value="OQN97037.1"/>
    <property type="molecule type" value="Genomic_DNA"/>
</dbReference>
<organism evidence="2 3">
    <name type="scientific">Cryoendolithus antarcticus</name>
    <dbReference type="NCBI Taxonomy" id="1507870"/>
    <lineage>
        <taxon>Eukaryota</taxon>
        <taxon>Fungi</taxon>
        <taxon>Dikarya</taxon>
        <taxon>Ascomycota</taxon>
        <taxon>Pezizomycotina</taxon>
        <taxon>Dothideomycetes</taxon>
        <taxon>Dothideomycetidae</taxon>
        <taxon>Cladosporiales</taxon>
        <taxon>Cladosporiaceae</taxon>
        <taxon>Cryoendolithus</taxon>
    </lineage>
</organism>
<proteinExistence type="predicted"/>
<comment type="caution">
    <text evidence="2">The sequence shown here is derived from an EMBL/GenBank/DDBJ whole genome shotgun (WGS) entry which is preliminary data.</text>
</comment>
<feature type="compositionally biased region" description="Polar residues" evidence="1">
    <location>
        <begin position="157"/>
        <end position="178"/>
    </location>
</feature>
<accession>A0A1V8SDB6</accession>
<evidence type="ECO:0000313" key="3">
    <source>
        <dbReference type="Proteomes" id="UP000192596"/>
    </source>
</evidence>
<sequence>MGNKTPMRDADDDSDLEDAIPATPEIMFAKPAPLPHTTAFATAETMLARAEAAAAFNKQLLAQAASRRYAAEQHYNTVGSQPTAWQRLMVDGAELQRESFVREHFGPQTPIAPARPECQGAAPVPGTYMTPTTPDHAGARPVFVQGLGSLGNWSDYAPSQPNRRQHQSAFSGPSSDLSSEPVPARRNDRPGIAAKSAQYGLDMSVSMQGAKPIKPRKPWDEDESEELKAGAEDEEEEMYVPRPTRTRGAGRTV</sequence>
<feature type="region of interest" description="Disordered" evidence="1">
    <location>
        <begin position="1"/>
        <end position="22"/>
    </location>
</feature>
<evidence type="ECO:0000256" key="1">
    <source>
        <dbReference type="SAM" id="MobiDB-lite"/>
    </source>
</evidence>
<gene>
    <name evidence="2" type="ORF">B0A48_16841</name>
</gene>